<dbReference type="Gene3D" id="3.40.50.1820">
    <property type="entry name" value="alpha/beta hydrolase"/>
    <property type="match status" value="1"/>
</dbReference>
<comment type="caution">
    <text evidence="2">The sequence shown here is derived from an EMBL/GenBank/DDBJ whole genome shotgun (WGS) entry which is preliminary data.</text>
</comment>
<dbReference type="InterPro" id="IPR000073">
    <property type="entry name" value="AB_hydrolase_1"/>
</dbReference>
<protein>
    <submittedName>
        <fullName evidence="2">Pimeloyl-ACP methyl ester carboxylesterase</fullName>
    </submittedName>
</protein>
<dbReference type="PANTHER" id="PTHR43798">
    <property type="entry name" value="MONOACYLGLYCEROL LIPASE"/>
    <property type="match status" value="1"/>
</dbReference>
<dbReference type="AlphaFoldDB" id="A0A366HC02"/>
<dbReference type="InterPro" id="IPR050266">
    <property type="entry name" value="AB_hydrolase_sf"/>
</dbReference>
<dbReference type="OrthoDB" id="6117067at2"/>
<evidence type="ECO:0000313" key="3">
    <source>
        <dbReference type="Proteomes" id="UP000253628"/>
    </source>
</evidence>
<gene>
    <name evidence="2" type="ORF">DFR37_10422</name>
</gene>
<keyword evidence="3" id="KW-1185">Reference proteome</keyword>
<proteinExistence type="predicted"/>
<feature type="domain" description="AB hydrolase-1" evidence="1">
    <location>
        <begin position="30"/>
        <end position="261"/>
    </location>
</feature>
<dbReference type="GO" id="GO:0016020">
    <property type="term" value="C:membrane"/>
    <property type="evidence" value="ECO:0007669"/>
    <property type="project" value="TreeGrafter"/>
</dbReference>
<dbReference type="EMBL" id="QNRQ01000004">
    <property type="protein sequence ID" value="RBP39928.1"/>
    <property type="molecule type" value="Genomic_DNA"/>
</dbReference>
<dbReference type="InterPro" id="IPR029058">
    <property type="entry name" value="AB_hydrolase_fold"/>
</dbReference>
<reference evidence="2 3" key="1">
    <citation type="submission" date="2018-06" db="EMBL/GenBank/DDBJ databases">
        <title>Genomic Encyclopedia of Type Strains, Phase IV (KMG-IV): sequencing the most valuable type-strain genomes for metagenomic binning, comparative biology and taxonomic classification.</title>
        <authorList>
            <person name="Goeker M."/>
        </authorList>
    </citation>
    <scope>NUCLEOTIDE SEQUENCE [LARGE SCALE GENOMIC DNA]</scope>
    <source>
        <strain evidence="2 3">DSM 25520</strain>
    </source>
</reference>
<dbReference type="Pfam" id="PF12697">
    <property type="entry name" value="Abhydrolase_6"/>
    <property type="match status" value="1"/>
</dbReference>
<dbReference type="PANTHER" id="PTHR43798:SF33">
    <property type="entry name" value="HYDROLASE, PUTATIVE (AFU_ORTHOLOGUE AFUA_2G14860)-RELATED"/>
    <property type="match status" value="1"/>
</dbReference>
<organism evidence="2 3">
    <name type="scientific">Eoetvoesiella caeni</name>
    <dbReference type="NCBI Taxonomy" id="645616"/>
    <lineage>
        <taxon>Bacteria</taxon>
        <taxon>Pseudomonadati</taxon>
        <taxon>Pseudomonadota</taxon>
        <taxon>Betaproteobacteria</taxon>
        <taxon>Burkholderiales</taxon>
        <taxon>Alcaligenaceae</taxon>
        <taxon>Eoetvoesiella</taxon>
    </lineage>
</organism>
<evidence type="ECO:0000259" key="1">
    <source>
        <dbReference type="Pfam" id="PF12697"/>
    </source>
</evidence>
<sequence length="274" mass="30478">MQSQLHFPQFFSDDPANAMAYTETGAGDILLLVHGSLCDYRYWRWQFAALGQRHRVIAPSLRGYWPAALQTREPSFNVAQHTDDLIGFIRRQLGGQRLHLLGHSRGAHVALEASLKAPDLIRSLVLADPGFRIEPNSATHNFLPEVARQLETGEVDAALACFIDTVNGAGTWRHMVSWFKNMVRDNAYTLVSQAREIDLVFDPSQAARLKCPVLLLGGENSPPRYGQVIDALMQHIPQAERDTIPLAAHGMNLANPKAFNERVLRFTAAAAAQY</sequence>
<evidence type="ECO:0000313" key="2">
    <source>
        <dbReference type="EMBL" id="RBP39928.1"/>
    </source>
</evidence>
<dbReference type="RefSeq" id="WP_113932907.1">
    <property type="nucleotide sequence ID" value="NZ_JACCEU010000005.1"/>
</dbReference>
<dbReference type="SUPFAM" id="SSF53474">
    <property type="entry name" value="alpha/beta-Hydrolases"/>
    <property type="match status" value="1"/>
</dbReference>
<name>A0A366HC02_9BURK</name>
<dbReference type="Proteomes" id="UP000253628">
    <property type="component" value="Unassembled WGS sequence"/>
</dbReference>
<accession>A0A366HC02</accession>